<protein>
    <submittedName>
        <fullName evidence="1">Uncharacterized protein</fullName>
    </submittedName>
</protein>
<dbReference type="Proteomes" id="UP000192772">
    <property type="component" value="Unassembled WGS sequence"/>
</dbReference>
<gene>
    <name evidence="1" type="ORF">BST23_11405</name>
</gene>
<dbReference type="EMBL" id="MVHP01000010">
    <property type="protein sequence ID" value="ORA66300.1"/>
    <property type="molecule type" value="Genomic_DNA"/>
</dbReference>
<reference evidence="1 2" key="1">
    <citation type="submission" date="2017-02" db="EMBL/GenBank/DDBJ databases">
        <title>The new phylogeny of genus Mycobacterium.</title>
        <authorList>
            <person name="Tortoli E."/>
            <person name="Trovato A."/>
            <person name="Cirillo D.M."/>
        </authorList>
    </citation>
    <scope>NUCLEOTIDE SEQUENCE [LARGE SCALE GENOMIC DNA]</scope>
    <source>
        <strain evidence="1 2">FI-09383</strain>
    </source>
</reference>
<dbReference type="OrthoDB" id="4620890at2"/>
<evidence type="ECO:0000313" key="2">
    <source>
        <dbReference type="Proteomes" id="UP000192772"/>
    </source>
</evidence>
<accession>A0A0M2ZDT3</accession>
<evidence type="ECO:0000313" key="1">
    <source>
        <dbReference type="EMBL" id="ORA66300.1"/>
    </source>
</evidence>
<name>A0A0M2ZDT3_9MYCO</name>
<dbReference type="AlphaFoldDB" id="A0A0M2ZDT3"/>
<comment type="caution">
    <text evidence="1">The sequence shown here is derived from an EMBL/GenBank/DDBJ whole genome shotgun (WGS) entry which is preliminary data.</text>
</comment>
<proteinExistence type="predicted"/>
<organism evidence="1 2">
    <name type="scientific">Mycolicibacterium elephantis</name>
    <dbReference type="NCBI Taxonomy" id="81858"/>
    <lineage>
        <taxon>Bacteria</taxon>
        <taxon>Bacillati</taxon>
        <taxon>Actinomycetota</taxon>
        <taxon>Actinomycetes</taxon>
        <taxon>Mycobacteriales</taxon>
        <taxon>Mycobacteriaceae</taxon>
        <taxon>Mycolicibacterium</taxon>
    </lineage>
</organism>
<dbReference type="RefSeq" id="WP_046753451.1">
    <property type="nucleotide sequence ID" value="NZ_LBNO01000071.1"/>
</dbReference>
<sequence>MRGFLPVVRAQYDELMAQVFGFQHFLDDHDDDWSAPGVSAGASILPRADWQPPRNCIPADVHSNFLCRNAVSRR</sequence>
<accession>A0A1A0Q7V0</accession>